<keyword evidence="2 8" id="KW-0808">Transferase</keyword>
<keyword evidence="3 8" id="KW-0479">Metal-binding</keyword>
<feature type="domain" description="4'-phosphopantetheinyl transferase" evidence="10">
    <location>
        <begin position="5"/>
        <end position="96"/>
    </location>
</feature>
<evidence type="ECO:0000313" key="12">
    <source>
        <dbReference type="Proteomes" id="UP000016638"/>
    </source>
</evidence>
<keyword evidence="5 8" id="KW-0460">Magnesium</keyword>
<dbReference type="HAMAP" id="MF_00101">
    <property type="entry name" value="AcpS"/>
    <property type="match status" value="1"/>
</dbReference>
<keyword evidence="8" id="KW-0963">Cytoplasm</keyword>
<evidence type="ECO:0000313" key="11">
    <source>
        <dbReference type="EMBL" id="ERL06205.1"/>
    </source>
</evidence>
<dbReference type="AlphaFoldDB" id="U2TIB4"/>
<dbReference type="EMBL" id="AWEZ01000069">
    <property type="protein sequence ID" value="ERL06205.1"/>
    <property type="molecule type" value="Genomic_DNA"/>
</dbReference>
<proteinExistence type="inferred from homology"/>
<organism evidence="11 12">
    <name type="scientific">Olsenella profusa F0195</name>
    <dbReference type="NCBI Taxonomy" id="1125712"/>
    <lineage>
        <taxon>Bacteria</taxon>
        <taxon>Bacillati</taxon>
        <taxon>Actinomycetota</taxon>
        <taxon>Coriobacteriia</taxon>
        <taxon>Coriobacteriales</taxon>
        <taxon>Atopobiaceae</taxon>
        <taxon>Olsenella</taxon>
    </lineage>
</organism>
<keyword evidence="12" id="KW-1185">Reference proteome</keyword>
<dbReference type="GO" id="GO:0008897">
    <property type="term" value="F:holo-[acyl-carrier-protein] synthase activity"/>
    <property type="evidence" value="ECO:0007669"/>
    <property type="project" value="UniProtKB-UniRule"/>
</dbReference>
<comment type="cofactor">
    <cofactor evidence="8">
        <name>Mg(2+)</name>
        <dbReference type="ChEBI" id="CHEBI:18420"/>
    </cofactor>
</comment>
<dbReference type="OrthoDB" id="517356at2"/>
<evidence type="ECO:0000256" key="7">
    <source>
        <dbReference type="ARBA" id="ARBA00023160"/>
    </source>
</evidence>
<comment type="function">
    <text evidence="8">Transfers the 4'-phosphopantetheine moiety from coenzyme A to a Ser of acyl-carrier-protein.</text>
</comment>
<evidence type="ECO:0000256" key="1">
    <source>
        <dbReference type="ARBA" id="ARBA00022516"/>
    </source>
</evidence>
<dbReference type="PATRIC" id="fig|1125712.3.peg.2386"/>
<dbReference type="InterPro" id="IPR002582">
    <property type="entry name" value="ACPS"/>
</dbReference>
<dbReference type="EC" id="2.7.8.7" evidence="8"/>
<gene>
    <name evidence="8 11" type="primary">acpS</name>
    <name evidence="11" type="ORF">HMPREF1316_0730</name>
</gene>
<reference evidence="11 12" key="1">
    <citation type="submission" date="2013-08" db="EMBL/GenBank/DDBJ databases">
        <authorList>
            <person name="Durkin A.S."/>
            <person name="Haft D.R."/>
            <person name="McCorrison J."/>
            <person name="Torralba M."/>
            <person name="Gillis M."/>
            <person name="Haft D.H."/>
            <person name="Methe B."/>
            <person name="Sutton G."/>
            <person name="Nelson K.E."/>
        </authorList>
    </citation>
    <scope>NUCLEOTIDE SEQUENCE [LARGE SCALE GENOMIC DNA]</scope>
    <source>
        <strain evidence="11 12">F0195</strain>
    </source>
</reference>
<evidence type="ECO:0000256" key="3">
    <source>
        <dbReference type="ARBA" id="ARBA00022723"/>
    </source>
</evidence>
<protein>
    <recommendedName>
        <fullName evidence="8">Holo-[acyl-carrier-protein] synthase</fullName>
        <shortName evidence="8">Holo-ACP synthase</shortName>
        <ecNumber evidence="8">2.7.8.7</ecNumber>
    </recommendedName>
    <alternativeName>
        <fullName evidence="8">4'-phosphopantetheinyl transferase AcpS</fullName>
    </alternativeName>
</protein>
<name>U2TIB4_9ACTN</name>
<evidence type="ECO:0000256" key="8">
    <source>
        <dbReference type="HAMAP-Rule" id="MF_00101"/>
    </source>
</evidence>
<dbReference type="RefSeq" id="WP_021727261.1">
    <property type="nucleotide sequence ID" value="NZ_AWEZ01000069.1"/>
</dbReference>
<keyword evidence="4 8" id="KW-0276">Fatty acid metabolism</keyword>
<comment type="caution">
    <text evidence="11">The sequence shown here is derived from an EMBL/GenBank/DDBJ whole genome shotgun (WGS) entry which is preliminary data.</text>
</comment>
<comment type="catalytic activity">
    <reaction evidence="8">
        <text>apo-[ACP] + CoA = holo-[ACP] + adenosine 3',5'-bisphosphate + H(+)</text>
        <dbReference type="Rhea" id="RHEA:12068"/>
        <dbReference type="Rhea" id="RHEA-COMP:9685"/>
        <dbReference type="Rhea" id="RHEA-COMP:9690"/>
        <dbReference type="ChEBI" id="CHEBI:15378"/>
        <dbReference type="ChEBI" id="CHEBI:29999"/>
        <dbReference type="ChEBI" id="CHEBI:57287"/>
        <dbReference type="ChEBI" id="CHEBI:58343"/>
        <dbReference type="ChEBI" id="CHEBI:64479"/>
        <dbReference type="EC" id="2.7.8.7"/>
    </reaction>
</comment>
<dbReference type="GO" id="GO:0005737">
    <property type="term" value="C:cytoplasm"/>
    <property type="evidence" value="ECO:0007669"/>
    <property type="project" value="UniProtKB-SubCell"/>
</dbReference>
<keyword evidence="7 8" id="KW-0275">Fatty acid biosynthesis</keyword>
<evidence type="ECO:0000256" key="9">
    <source>
        <dbReference type="SAM" id="MobiDB-lite"/>
    </source>
</evidence>
<dbReference type="GO" id="GO:0006633">
    <property type="term" value="P:fatty acid biosynthetic process"/>
    <property type="evidence" value="ECO:0007669"/>
    <property type="project" value="UniProtKB-UniRule"/>
</dbReference>
<evidence type="ECO:0000256" key="2">
    <source>
        <dbReference type="ARBA" id="ARBA00022679"/>
    </source>
</evidence>
<evidence type="ECO:0000256" key="5">
    <source>
        <dbReference type="ARBA" id="ARBA00022842"/>
    </source>
</evidence>
<keyword evidence="6 8" id="KW-0443">Lipid metabolism</keyword>
<dbReference type="Proteomes" id="UP000016638">
    <property type="component" value="Unassembled WGS sequence"/>
</dbReference>
<feature type="binding site" evidence="8">
    <location>
        <position position="57"/>
    </location>
    <ligand>
        <name>Mg(2+)</name>
        <dbReference type="ChEBI" id="CHEBI:18420"/>
    </ligand>
</feature>
<dbReference type="InterPro" id="IPR008278">
    <property type="entry name" value="4-PPantetheinyl_Trfase_dom"/>
</dbReference>
<keyword evidence="1 8" id="KW-0444">Lipid biosynthesis</keyword>
<comment type="similarity">
    <text evidence="8">Belongs to the P-Pant transferase superfamily. AcpS family.</text>
</comment>
<dbReference type="NCBIfam" id="TIGR00556">
    <property type="entry name" value="pantethn_trn"/>
    <property type="match status" value="1"/>
</dbReference>
<accession>U2TIB4</accession>
<evidence type="ECO:0000256" key="6">
    <source>
        <dbReference type="ARBA" id="ARBA00023098"/>
    </source>
</evidence>
<feature type="region of interest" description="Disordered" evidence="9">
    <location>
        <begin position="164"/>
        <end position="188"/>
    </location>
</feature>
<dbReference type="GO" id="GO:0000287">
    <property type="term" value="F:magnesium ion binding"/>
    <property type="evidence" value="ECO:0007669"/>
    <property type="project" value="UniProtKB-UniRule"/>
</dbReference>
<dbReference type="InterPro" id="IPR037143">
    <property type="entry name" value="4-PPantetheinyl_Trfase_dom_sf"/>
</dbReference>
<dbReference type="InterPro" id="IPR004568">
    <property type="entry name" value="Ppantetheine-prot_Trfase_dom"/>
</dbReference>
<evidence type="ECO:0000256" key="4">
    <source>
        <dbReference type="ARBA" id="ARBA00022832"/>
    </source>
</evidence>
<dbReference type="Gene3D" id="3.90.470.20">
    <property type="entry name" value="4'-phosphopantetheinyl transferase domain"/>
    <property type="match status" value="1"/>
</dbReference>
<dbReference type="STRING" id="1125712.HMPREF1316_0730"/>
<dbReference type="eggNOG" id="COG0736">
    <property type="taxonomic scope" value="Bacteria"/>
</dbReference>
<evidence type="ECO:0000259" key="10">
    <source>
        <dbReference type="Pfam" id="PF01648"/>
    </source>
</evidence>
<dbReference type="SUPFAM" id="SSF56214">
    <property type="entry name" value="4'-phosphopantetheinyl transferase"/>
    <property type="match status" value="1"/>
</dbReference>
<sequence>MVQAGVGVDMLEIARMESVMRRRPHFLDAVFTKDERAYCDATAHPAEHYAARFAAREAVLKSLGTGFSGGIGLKDVSVGRGELGRPLCILAGRAAEVARGQGVQEIALSLSTTREVAVANAVAMTEGSRPHQEEAPDPAKELRASFKRARTLIDELERLQGALSDTLETTVEDEASEHAAETPIRTGA</sequence>
<feature type="binding site" evidence="8">
    <location>
        <position position="9"/>
    </location>
    <ligand>
        <name>Mg(2+)</name>
        <dbReference type="ChEBI" id="CHEBI:18420"/>
    </ligand>
</feature>
<dbReference type="Pfam" id="PF01648">
    <property type="entry name" value="ACPS"/>
    <property type="match status" value="1"/>
</dbReference>
<dbReference type="NCBIfam" id="TIGR00516">
    <property type="entry name" value="acpS"/>
    <property type="match status" value="1"/>
</dbReference>
<comment type="subcellular location">
    <subcellularLocation>
        <location evidence="8">Cytoplasm</location>
    </subcellularLocation>
</comment>